<evidence type="ECO:0000313" key="2">
    <source>
        <dbReference type="Proteomes" id="UP001209540"/>
    </source>
</evidence>
<dbReference type="AlphaFoldDB" id="A0AAD5KAZ0"/>
<reference evidence="1" key="1">
    <citation type="journal article" date="2022" name="IScience">
        <title>Evolution of zygomycete secretomes and the origins of terrestrial fungal ecologies.</title>
        <authorList>
            <person name="Chang Y."/>
            <person name="Wang Y."/>
            <person name="Mondo S."/>
            <person name="Ahrendt S."/>
            <person name="Andreopoulos W."/>
            <person name="Barry K."/>
            <person name="Beard J."/>
            <person name="Benny G.L."/>
            <person name="Blankenship S."/>
            <person name="Bonito G."/>
            <person name="Cuomo C."/>
            <person name="Desiro A."/>
            <person name="Gervers K.A."/>
            <person name="Hundley H."/>
            <person name="Kuo A."/>
            <person name="LaButti K."/>
            <person name="Lang B.F."/>
            <person name="Lipzen A."/>
            <person name="O'Donnell K."/>
            <person name="Pangilinan J."/>
            <person name="Reynolds N."/>
            <person name="Sandor L."/>
            <person name="Smith M.E."/>
            <person name="Tsang A."/>
            <person name="Grigoriev I.V."/>
            <person name="Stajich J.E."/>
            <person name="Spatafora J.W."/>
        </authorList>
    </citation>
    <scope>NUCLEOTIDE SEQUENCE</scope>
    <source>
        <strain evidence="1">RSA 2281</strain>
    </source>
</reference>
<name>A0AAD5KAZ0_9FUNG</name>
<keyword evidence="2" id="KW-1185">Reference proteome</keyword>
<dbReference type="Proteomes" id="UP001209540">
    <property type="component" value="Unassembled WGS sequence"/>
</dbReference>
<comment type="caution">
    <text evidence="1">The sequence shown here is derived from an EMBL/GenBank/DDBJ whole genome shotgun (WGS) entry which is preliminary data.</text>
</comment>
<sequence>MAHVALYYLDVDLEALAEPRHYPFDGFGIRASSKQRNIMEPLLKCCQNLRRLMLWNCGEDFVDLVDMYCSHLQILGYNKEKVDAMTLEGIKRSCSDESDDGLRALYVFNHWSDENLDERGRLPKLVHSLIRLQRPLQTLELELASQQRELSDENDSYSNNNDIEKTSLCEKSDHYLLTNQLLDALAHINTLTDVNFSSCSPKISKGLQRCFSKLSTIKLMHIYLYGLRACFR</sequence>
<organism evidence="1 2">
    <name type="scientific">Phascolomyces articulosus</name>
    <dbReference type="NCBI Taxonomy" id="60185"/>
    <lineage>
        <taxon>Eukaryota</taxon>
        <taxon>Fungi</taxon>
        <taxon>Fungi incertae sedis</taxon>
        <taxon>Mucoromycota</taxon>
        <taxon>Mucoromycotina</taxon>
        <taxon>Mucoromycetes</taxon>
        <taxon>Mucorales</taxon>
        <taxon>Lichtheimiaceae</taxon>
        <taxon>Phascolomyces</taxon>
    </lineage>
</organism>
<proteinExistence type="predicted"/>
<gene>
    <name evidence="1" type="ORF">BDA99DRAFT_571730</name>
</gene>
<reference evidence="1" key="2">
    <citation type="submission" date="2023-02" db="EMBL/GenBank/DDBJ databases">
        <authorList>
            <consortium name="DOE Joint Genome Institute"/>
            <person name="Mondo S.J."/>
            <person name="Chang Y."/>
            <person name="Wang Y."/>
            <person name="Ahrendt S."/>
            <person name="Andreopoulos W."/>
            <person name="Barry K."/>
            <person name="Beard J."/>
            <person name="Benny G.L."/>
            <person name="Blankenship S."/>
            <person name="Bonito G."/>
            <person name="Cuomo C."/>
            <person name="Desiro A."/>
            <person name="Gervers K.A."/>
            <person name="Hundley H."/>
            <person name="Kuo A."/>
            <person name="LaButti K."/>
            <person name="Lang B.F."/>
            <person name="Lipzen A."/>
            <person name="O'Donnell K."/>
            <person name="Pangilinan J."/>
            <person name="Reynolds N."/>
            <person name="Sandor L."/>
            <person name="Smith M.W."/>
            <person name="Tsang A."/>
            <person name="Grigoriev I.V."/>
            <person name="Stajich J.E."/>
            <person name="Spatafora J.W."/>
        </authorList>
    </citation>
    <scope>NUCLEOTIDE SEQUENCE</scope>
    <source>
        <strain evidence="1">RSA 2281</strain>
    </source>
</reference>
<protein>
    <submittedName>
        <fullName evidence="1">Uncharacterized protein</fullName>
    </submittedName>
</protein>
<accession>A0AAD5KAZ0</accession>
<dbReference type="EMBL" id="JAIXMP010000012">
    <property type="protein sequence ID" value="KAI9264274.1"/>
    <property type="molecule type" value="Genomic_DNA"/>
</dbReference>
<evidence type="ECO:0000313" key="1">
    <source>
        <dbReference type="EMBL" id="KAI9264274.1"/>
    </source>
</evidence>